<gene>
    <name evidence="2" type="ordered locus">EUBELI_00266</name>
</gene>
<evidence type="ECO:0000313" key="3">
    <source>
        <dbReference type="Proteomes" id="UP000001476"/>
    </source>
</evidence>
<reference evidence="2 3" key="1">
    <citation type="journal article" date="2009" name="Proc. Natl. Acad. Sci. U.S.A.">
        <title>Characterizing a model human gut microbiota composed of members of its two dominant bacterial phyla.</title>
        <authorList>
            <person name="Mahowald M.A."/>
            <person name="Rey F.E."/>
            <person name="Seedorf H."/>
            <person name="Turnbaugh P.J."/>
            <person name="Fulton R.S."/>
            <person name="Wollam A."/>
            <person name="Shah N."/>
            <person name="Wang C."/>
            <person name="Magrini V."/>
            <person name="Wilson R.K."/>
            <person name="Cantarel B.L."/>
            <person name="Coutinho P.M."/>
            <person name="Henrissat B."/>
            <person name="Crock L.W."/>
            <person name="Russell A."/>
            <person name="Verberkmoes N.C."/>
            <person name="Hettich R.L."/>
            <person name="Gordon J.I."/>
        </authorList>
    </citation>
    <scope>NUCLEOTIDE SEQUENCE [LARGE SCALE GENOMIC DNA]</scope>
    <source>
        <strain evidence="3">ATCC 27750 / DSM 3376 / VPI C15-48 / C15-B4</strain>
    </source>
</reference>
<proteinExistence type="predicted"/>
<dbReference type="STRING" id="515620.EUBELI_00266"/>
<sequence>MNDKKICFIVCVNNDMYIDECVYYIRNLEIPSEYEIDIITVQDAGSMTSGYNAAMQESDAKYKIYIHQDVFLTKRDMIYDILRIFKDSSIGMIGLIGTQKLPDDGCMWHGKRVGRIYTNNILSSKEFIASEDNEKPYMQVEAVDGLFMATQYDITWREDLFTGWDFYDVSQSQEFLKAGYKIVVPYMDKPWCIHDEGFLNLDRYEEFRKIFLEEYMGGNNH</sequence>
<dbReference type="eggNOG" id="COG1216">
    <property type="taxonomic scope" value="Bacteria"/>
</dbReference>
<dbReference type="EMBL" id="CP001104">
    <property type="protein sequence ID" value="ACR71302.1"/>
    <property type="molecule type" value="Genomic_DNA"/>
</dbReference>
<dbReference type="Pfam" id="PF13712">
    <property type="entry name" value="Glyco_tranf_2_5"/>
    <property type="match status" value="1"/>
</dbReference>
<dbReference type="AlphaFoldDB" id="C4Z2P7"/>
<organism evidence="2 3">
    <name type="scientific">Lachnospira eligens (strain ATCC 27750 / DSM 3376 / VPI C15-48 / C15-B4)</name>
    <name type="common">Eubacterium eligens</name>
    <dbReference type="NCBI Taxonomy" id="515620"/>
    <lineage>
        <taxon>Bacteria</taxon>
        <taxon>Bacillati</taxon>
        <taxon>Bacillota</taxon>
        <taxon>Clostridia</taxon>
        <taxon>Lachnospirales</taxon>
        <taxon>Lachnospiraceae</taxon>
        <taxon>Lachnospira</taxon>
    </lineage>
</organism>
<dbReference type="KEGG" id="eel:EUBELI_00266"/>
<accession>C4Z2P7</accession>
<keyword evidence="3" id="KW-1185">Reference proteome</keyword>
<dbReference type="GeneID" id="41355042"/>
<protein>
    <recommendedName>
        <fullName evidence="1">Streptomycin biosynthesis protein StrF domain-containing protein</fullName>
    </recommendedName>
</protein>
<name>C4Z2P7_LACE2</name>
<dbReference type="Gene3D" id="3.90.550.10">
    <property type="entry name" value="Spore Coat Polysaccharide Biosynthesis Protein SpsA, Chain A"/>
    <property type="match status" value="1"/>
</dbReference>
<dbReference type="RefSeq" id="WP_012738539.1">
    <property type="nucleotide sequence ID" value="NC_012778.1"/>
</dbReference>
<dbReference type="InterPro" id="IPR059123">
    <property type="entry name" value="StrF_dom"/>
</dbReference>
<evidence type="ECO:0000259" key="1">
    <source>
        <dbReference type="Pfam" id="PF13712"/>
    </source>
</evidence>
<dbReference type="HOGENOM" id="CLU_086648_0_0_9"/>
<dbReference type="Proteomes" id="UP000001476">
    <property type="component" value="Chromosome"/>
</dbReference>
<dbReference type="InterPro" id="IPR029044">
    <property type="entry name" value="Nucleotide-diphossugar_trans"/>
</dbReference>
<evidence type="ECO:0000313" key="2">
    <source>
        <dbReference type="EMBL" id="ACR71302.1"/>
    </source>
</evidence>
<dbReference type="SUPFAM" id="SSF53448">
    <property type="entry name" value="Nucleotide-diphospho-sugar transferases"/>
    <property type="match status" value="1"/>
</dbReference>
<feature type="domain" description="Streptomycin biosynthesis protein StrF" evidence="1">
    <location>
        <begin position="7"/>
        <end position="215"/>
    </location>
</feature>